<dbReference type="Pfam" id="PF23360">
    <property type="entry name" value="BBS7_GAE"/>
    <property type="match status" value="1"/>
</dbReference>
<dbReference type="AlphaFoldDB" id="T1KSQ0"/>
<name>T1KSQ0_TETUR</name>
<dbReference type="EMBL" id="CAEY01000505">
    <property type="status" value="NOT_ANNOTATED_CDS"/>
    <property type="molecule type" value="Genomic_DNA"/>
</dbReference>
<evidence type="ECO:0000256" key="1">
    <source>
        <dbReference type="SAM" id="Coils"/>
    </source>
</evidence>
<accession>T1KSQ0</accession>
<dbReference type="InterPro" id="IPR056334">
    <property type="entry name" value="BBS7_GAE_dom"/>
</dbReference>
<dbReference type="GO" id="GO:0034464">
    <property type="term" value="C:BBSome"/>
    <property type="evidence" value="ECO:0007669"/>
    <property type="project" value="TreeGrafter"/>
</dbReference>
<dbReference type="GO" id="GO:0043005">
    <property type="term" value="C:neuron projection"/>
    <property type="evidence" value="ECO:0007669"/>
    <property type="project" value="TreeGrafter"/>
</dbReference>
<keyword evidence="1" id="KW-0175">Coiled coil</keyword>
<dbReference type="GO" id="GO:0060271">
    <property type="term" value="P:cilium assembly"/>
    <property type="evidence" value="ECO:0007669"/>
    <property type="project" value="TreeGrafter"/>
</dbReference>
<dbReference type="STRING" id="32264.T1KSQ0"/>
<dbReference type="SUPFAM" id="SSF50978">
    <property type="entry name" value="WD40 repeat-like"/>
    <property type="match status" value="1"/>
</dbReference>
<feature type="domain" description="BBS7 platform" evidence="4">
    <location>
        <begin position="532"/>
        <end position="635"/>
    </location>
</feature>
<dbReference type="GO" id="GO:0005930">
    <property type="term" value="C:axoneme"/>
    <property type="evidence" value="ECO:0007669"/>
    <property type="project" value="TreeGrafter"/>
</dbReference>
<reference evidence="6" key="2">
    <citation type="submission" date="2015-06" db="UniProtKB">
        <authorList>
            <consortium name="EnsemblMetazoa"/>
        </authorList>
    </citation>
    <scope>IDENTIFICATION</scope>
</reference>
<gene>
    <name evidence="6" type="primary">107367089</name>
</gene>
<dbReference type="GO" id="GO:0036064">
    <property type="term" value="C:ciliary basal body"/>
    <property type="evidence" value="ECO:0007669"/>
    <property type="project" value="TreeGrafter"/>
</dbReference>
<feature type="coiled-coil region" evidence="1">
    <location>
        <begin position="366"/>
        <end position="393"/>
    </location>
</feature>
<proteinExistence type="predicted"/>
<sequence>MDVKLNRVDYLQVGLTSPNTLKVLSPGSSDNHMTIVAVVGDHSGSLCCFSLRHDSTNVSTIFKTLPGPNAKITSVQVVRGSSSSASPKILVAFGSSVIRGYTAKGKQFFGLELNNLTEPIRHLQIKWPADVYICGHFIYNHYVLTSESAEADNKSSIIQSKNFYVSPGKITGLILIENNLTKKTVPIISCEDRLIRILKDSMCQYEIETCGIPNVLFSLNKLNRSSESFFTYGTLEGKVALISLDFSKNPLKAVHKWEIPEKGSRAQVNCIAMMESTGELYIGRSDGSIEVWIFVETLEADGSQSINVDLRPIFRTEFNCGESLTSICICRDGTLLLCCTFTGFIFGLTRNQVVNLTNDQVSLMMSRDAETRIETLKSEINDLEKKISREREYYQDLTSGFPAKGFRSSPGYSALPYFAINDSMILQEDASYLLTLESEVAIDSIVVQSDIPIDLLDCERNSAVVTFNENWSSEVLATFRCQANTTRIEIKIRSIEGQYGTLRVYIMTRMSPKSCQVKHYTIKALSLHKRTHNNLNQTIDSTQVNQLHIFGSFGLNESLNWLQLCLPEIPERVNINNSSSMKYTFMSTLMDTFLIVDCSKGSLTFQSDNISTISILKDFLTREATKKSIPIEMTLKVNGISLGQTIRKLFPKLKQLLGEKRKGLLLEAIKDLRINDPEIANSMLTELNVELPSIPVQFNLERLYGLITDLYLDYIKLEGINSSVNVTNIKTKLNELISLIEESKGNEQQFETLIENLNEFWGLRTLT</sequence>
<dbReference type="EnsemblMetazoa" id="tetur20g00400.1">
    <property type="protein sequence ID" value="tetur20g00400.1"/>
    <property type="gene ID" value="tetur20g00400"/>
</dbReference>
<dbReference type="InterPro" id="IPR036322">
    <property type="entry name" value="WD40_repeat_dom_sf"/>
</dbReference>
<evidence type="ECO:0000313" key="6">
    <source>
        <dbReference type="EnsemblMetazoa" id="tetur20g00400.1"/>
    </source>
</evidence>
<dbReference type="PANTHER" id="PTHR16074">
    <property type="entry name" value="BARDET-BIEDL SYNDROME 7 PROTEIN"/>
    <property type="match status" value="1"/>
</dbReference>
<dbReference type="Pfam" id="PF23349">
    <property type="entry name" value="BBS7_hp"/>
    <property type="match status" value="1"/>
</dbReference>
<evidence type="ECO:0000259" key="2">
    <source>
        <dbReference type="Pfam" id="PF23349"/>
    </source>
</evidence>
<reference evidence="7" key="1">
    <citation type="submission" date="2011-08" db="EMBL/GenBank/DDBJ databases">
        <authorList>
            <person name="Rombauts S."/>
        </authorList>
    </citation>
    <scope>NUCLEOTIDE SEQUENCE</scope>
    <source>
        <strain evidence="7">London</strain>
    </source>
</reference>
<dbReference type="GO" id="GO:0008104">
    <property type="term" value="P:intracellular protein localization"/>
    <property type="evidence" value="ECO:0007669"/>
    <property type="project" value="TreeGrafter"/>
</dbReference>
<evidence type="ECO:0000259" key="3">
    <source>
        <dbReference type="Pfam" id="PF23360"/>
    </source>
</evidence>
<dbReference type="OrthoDB" id="414590at2759"/>
<dbReference type="InterPro" id="IPR056332">
    <property type="entry name" value="Beta-prop_BBS7"/>
</dbReference>
<dbReference type="Gene3D" id="2.130.10.10">
    <property type="entry name" value="YVTN repeat-like/Quinoprotein amine dehydrogenase"/>
    <property type="match status" value="1"/>
</dbReference>
<evidence type="ECO:0000313" key="7">
    <source>
        <dbReference type="Proteomes" id="UP000015104"/>
    </source>
</evidence>
<protein>
    <recommendedName>
        <fullName evidence="8">Bardet-Biedl syndrome 7 protein homolog</fullName>
    </recommendedName>
</protein>
<evidence type="ECO:0000259" key="5">
    <source>
        <dbReference type="Pfam" id="PF23743"/>
    </source>
</evidence>
<evidence type="ECO:0008006" key="8">
    <source>
        <dbReference type="Google" id="ProtNLM"/>
    </source>
</evidence>
<dbReference type="OMA" id="YEITINQ"/>
<feature type="domain" description="BBS7 helical hairpin" evidence="2">
    <location>
        <begin position="641"/>
        <end position="735"/>
    </location>
</feature>
<organism evidence="6 7">
    <name type="scientific">Tetranychus urticae</name>
    <name type="common">Two-spotted spider mite</name>
    <dbReference type="NCBI Taxonomy" id="32264"/>
    <lineage>
        <taxon>Eukaryota</taxon>
        <taxon>Metazoa</taxon>
        <taxon>Ecdysozoa</taxon>
        <taxon>Arthropoda</taxon>
        <taxon>Chelicerata</taxon>
        <taxon>Arachnida</taxon>
        <taxon>Acari</taxon>
        <taxon>Acariformes</taxon>
        <taxon>Trombidiformes</taxon>
        <taxon>Prostigmata</taxon>
        <taxon>Eleutherengona</taxon>
        <taxon>Raphignathae</taxon>
        <taxon>Tetranychoidea</taxon>
        <taxon>Tetranychidae</taxon>
        <taxon>Tetranychus</taxon>
    </lineage>
</organism>
<dbReference type="GO" id="GO:0016020">
    <property type="term" value="C:membrane"/>
    <property type="evidence" value="ECO:0007669"/>
    <property type="project" value="TreeGrafter"/>
</dbReference>
<dbReference type="HOGENOM" id="CLU_018704_1_0_1"/>
<feature type="domain" description="BBS7 GAE" evidence="3">
    <location>
        <begin position="416"/>
        <end position="520"/>
    </location>
</feature>
<dbReference type="Proteomes" id="UP000015104">
    <property type="component" value="Unassembled WGS sequence"/>
</dbReference>
<feature type="domain" description="BBS7 beta-propeller" evidence="5">
    <location>
        <begin position="34"/>
        <end position="349"/>
    </location>
</feature>
<dbReference type="Pfam" id="PF23743">
    <property type="entry name" value="Beta-prop_BBS7"/>
    <property type="match status" value="1"/>
</dbReference>
<dbReference type="PANTHER" id="PTHR16074:SF4">
    <property type="entry name" value="BARDET-BIEDL SYNDROME 7 PROTEIN"/>
    <property type="match status" value="1"/>
</dbReference>
<dbReference type="InterPro" id="IPR015943">
    <property type="entry name" value="WD40/YVTN_repeat-like_dom_sf"/>
</dbReference>
<dbReference type="eggNOG" id="ENOG502QPS5">
    <property type="taxonomic scope" value="Eukaryota"/>
</dbReference>
<evidence type="ECO:0000259" key="4">
    <source>
        <dbReference type="Pfam" id="PF23361"/>
    </source>
</evidence>
<dbReference type="InterPro" id="IPR056335">
    <property type="entry name" value="BBS7_hairpin"/>
</dbReference>
<dbReference type="Pfam" id="PF23361">
    <property type="entry name" value="BBS7_pf"/>
    <property type="match status" value="1"/>
</dbReference>
<dbReference type="InterPro" id="IPR056333">
    <property type="entry name" value="BBS7_pf_dom"/>
</dbReference>
<dbReference type="KEGG" id="tut:107367089"/>
<keyword evidence="7" id="KW-1185">Reference proteome</keyword>